<keyword evidence="1" id="KW-0808">Transferase</keyword>
<dbReference type="STRING" id="93059.P9211_02701"/>
<dbReference type="KEGG" id="pmj:P9211_02701"/>
<name>A9BDL5_PROM4</name>
<dbReference type="eggNOG" id="COG2109">
    <property type="taxonomic scope" value="Bacteria"/>
</dbReference>
<dbReference type="Pfam" id="PF02572">
    <property type="entry name" value="CobA_CobO_BtuR"/>
    <property type="match status" value="1"/>
</dbReference>
<dbReference type="GO" id="GO:0005524">
    <property type="term" value="F:ATP binding"/>
    <property type="evidence" value="ECO:0007669"/>
    <property type="project" value="InterPro"/>
</dbReference>
<gene>
    <name evidence="1" type="ordered locus">P9211_02701</name>
</gene>
<dbReference type="HOGENOM" id="CLU_088595_1_0_3"/>
<keyword evidence="2" id="KW-1185">Reference proteome</keyword>
<dbReference type="GO" id="GO:0009236">
    <property type="term" value="P:cobalamin biosynthetic process"/>
    <property type="evidence" value="ECO:0007669"/>
    <property type="project" value="InterPro"/>
</dbReference>
<dbReference type="PIRSF" id="PIRSF015617">
    <property type="entry name" value="Adensltrnsf_CobA"/>
    <property type="match status" value="1"/>
</dbReference>
<dbReference type="EC" id="2.5.1.17" evidence="1"/>
<dbReference type="InterPro" id="IPR027417">
    <property type="entry name" value="P-loop_NTPase"/>
</dbReference>
<dbReference type="EMBL" id="CP000878">
    <property type="protein sequence ID" value="ABX08201.1"/>
    <property type="molecule type" value="Genomic_DNA"/>
</dbReference>
<evidence type="ECO:0000313" key="2">
    <source>
        <dbReference type="Proteomes" id="UP000000788"/>
    </source>
</evidence>
<dbReference type="PANTHER" id="PTHR46638">
    <property type="entry name" value="CORRINOID ADENOSYLTRANSFERASE"/>
    <property type="match status" value="1"/>
</dbReference>
<dbReference type="AlphaFoldDB" id="A9BDL5"/>
<dbReference type="Gene3D" id="3.40.50.300">
    <property type="entry name" value="P-loop containing nucleotide triphosphate hydrolases"/>
    <property type="match status" value="1"/>
</dbReference>
<evidence type="ECO:0000313" key="1">
    <source>
        <dbReference type="EMBL" id="ABX08201.1"/>
    </source>
</evidence>
<dbReference type="PANTHER" id="PTHR46638:SF1">
    <property type="entry name" value="CORRINOID ADENOSYLTRANSFERASE"/>
    <property type="match status" value="1"/>
</dbReference>
<dbReference type="GO" id="GO:0008817">
    <property type="term" value="F:corrinoid adenosyltransferase activity"/>
    <property type="evidence" value="ECO:0007669"/>
    <property type="project" value="UniProtKB-EC"/>
</dbReference>
<dbReference type="OrthoDB" id="422172at2"/>
<dbReference type="InterPro" id="IPR003724">
    <property type="entry name" value="CblAdoTrfase_CobA"/>
</dbReference>
<organism evidence="1 2">
    <name type="scientific">Prochlorococcus marinus (strain MIT 9211)</name>
    <dbReference type="NCBI Taxonomy" id="93059"/>
    <lineage>
        <taxon>Bacteria</taxon>
        <taxon>Bacillati</taxon>
        <taxon>Cyanobacteriota</taxon>
        <taxon>Cyanophyceae</taxon>
        <taxon>Synechococcales</taxon>
        <taxon>Prochlorococcaceae</taxon>
        <taxon>Prochlorococcus</taxon>
    </lineage>
</organism>
<sequence length="212" mass="23474">MPLDLKHSYFSFLTASPSYINKNAPEKDSNLRSIPFENPKPILRIVEPQGQLQVHMANFGGSFPVVLSEALRSAGLGSEVLIAQLLKGGVDQGPSKGIQLCGRLHWIRPDLPCYLGNEQSIADHLSSQFIQAKQAVQAIWQICQQNLLKENIHKLVLDEVGLAIKLGFVQETDLIETLEQRPRAIDVILTGPFIPKEVVAMADQVTELRCSK</sequence>
<accession>A9BDL5</accession>
<dbReference type="Proteomes" id="UP000000788">
    <property type="component" value="Chromosome"/>
</dbReference>
<reference evidence="1 2" key="1">
    <citation type="journal article" date="2007" name="PLoS Genet.">
        <title>Patterns and implications of gene gain and loss in the evolution of Prochlorococcus.</title>
        <authorList>
            <person name="Kettler G.C."/>
            <person name="Martiny A.C."/>
            <person name="Huang K."/>
            <person name="Zucker J."/>
            <person name="Coleman M.L."/>
            <person name="Rodrigue S."/>
            <person name="Chen F."/>
            <person name="Lapidus A."/>
            <person name="Ferriera S."/>
            <person name="Johnson J."/>
            <person name="Steglich C."/>
            <person name="Church G.M."/>
            <person name="Richardson P."/>
            <person name="Chisholm S.W."/>
        </authorList>
    </citation>
    <scope>NUCLEOTIDE SEQUENCE [LARGE SCALE GENOMIC DNA]</scope>
    <source>
        <strain evidence="2">MIT 9211</strain>
    </source>
</reference>
<dbReference type="SUPFAM" id="SSF52540">
    <property type="entry name" value="P-loop containing nucleoside triphosphate hydrolases"/>
    <property type="match status" value="1"/>
</dbReference>
<protein>
    <submittedName>
        <fullName evidence="1">Cob(I)alamin adenosyltransferase</fullName>
        <ecNumber evidence="1">2.5.1.17</ecNumber>
    </submittedName>
</protein>
<proteinExistence type="predicted"/>